<feature type="compositionally biased region" description="Low complexity" evidence="1">
    <location>
        <begin position="49"/>
        <end position="60"/>
    </location>
</feature>
<dbReference type="EMBL" id="WHVB01000004">
    <property type="protein sequence ID" value="KAF8483417.1"/>
    <property type="molecule type" value="Genomic_DNA"/>
</dbReference>
<sequence length="601" mass="63402">MAAATTSSTAPPRPTAANLKPGATSTKAGDTNVKSSAAKPNPLAGNNLKPAGAPKPKPGATMQMGPAQLDAVHRKVIQSIDGAEKAMSMARANVQMAKSSKEDQNKVVAKAGEVAGALLGPGRHVVGLLSGLGALFPPCKQVSSALAALIKHELGRPEKDVRVAIVHFDLARALVHVGTLNRKSRPPKSVGDPLCESLKNFKCLIQEFGQFCEAYYETRAPESSLKHLLHWKSNKDKLNGFADRIAQLKKDLTSLLSQQAVQHPGKHTDALKQIESRLAENRAFFGTIMDANEEIAESFRSNHGGEASVRLVQDGSLLKQLAGVVGEGVTQGITSAIKKSTVTTLKQVAKSMPDTKQKTAQRGLKASFASKLQGTLDKLVSGSPQKVQVDTKSGPHGHHHKKAISTHGPARGRRSGQQHMKGTAENGDKFQTSTVQGQSFPDTTESQEYGWNPDIADDGGDMAEGLEGAVERPEGTDEPELGHYSPDEHADGELEGADDDDQVFLYPQGDQETGNGLAGDGGDEGEDPYVLGDGSDEDGGVVGKFFSQDSSDGDGGVVGRFFSQDNGDEDGGIVGKILSQDSSDEEGGVVGTIFSLFFDSD</sequence>
<evidence type="ECO:0000313" key="3">
    <source>
        <dbReference type="Proteomes" id="UP000759537"/>
    </source>
</evidence>
<reference evidence="2" key="1">
    <citation type="submission" date="2019-10" db="EMBL/GenBank/DDBJ databases">
        <authorList>
            <consortium name="DOE Joint Genome Institute"/>
            <person name="Kuo A."/>
            <person name="Miyauchi S."/>
            <person name="Kiss E."/>
            <person name="Drula E."/>
            <person name="Kohler A."/>
            <person name="Sanchez-Garcia M."/>
            <person name="Andreopoulos B."/>
            <person name="Barry K.W."/>
            <person name="Bonito G."/>
            <person name="Buee M."/>
            <person name="Carver A."/>
            <person name="Chen C."/>
            <person name="Cichocki N."/>
            <person name="Clum A."/>
            <person name="Culley D."/>
            <person name="Crous P.W."/>
            <person name="Fauchery L."/>
            <person name="Girlanda M."/>
            <person name="Hayes R."/>
            <person name="Keri Z."/>
            <person name="LaButti K."/>
            <person name="Lipzen A."/>
            <person name="Lombard V."/>
            <person name="Magnuson J."/>
            <person name="Maillard F."/>
            <person name="Morin E."/>
            <person name="Murat C."/>
            <person name="Nolan M."/>
            <person name="Ohm R."/>
            <person name="Pangilinan J."/>
            <person name="Pereira M."/>
            <person name="Perotto S."/>
            <person name="Peter M."/>
            <person name="Riley R."/>
            <person name="Sitrit Y."/>
            <person name="Stielow B."/>
            <person name="Szollosi G."/>
            <person name="Zifcakova L."/>
            <person name="Stursova M."/>
            <person name="Spatafora J.W."/>
            <person name="Tedersoo L."/>
            <person name="Vaario L.-M."/>
            <person name="Yamada A."/>
            <person name="Yan M."/>
            <person name="Wang P."/>
            <person name="Xu J."/>
            <person name="Bruns T."/>
            <person name="Baldrian P."/>
            <person name="Vilgalys R."/>
            <person name="Henrissat B."/>
            <person name="Grigoriev I.V."/>
            <person name="Hibbett D."/>
            <person name="Nagy L.G."/>
            <person name="Martin F.M."/>
        </authorList>
    </citation>
    <scope>NUCLEOTIDE SEQUENCE</scope>
    <source>
        <strain evidence="2">Prilba</strain>
    </source>
</reference>
<gene>
    <name evidence="2" type="ORF">DFH94DRAFT_689914</name>
</gene>
<evidence type="ECO:0000256" key="1">
    <source>
        <dbReference type="SAM" id="MobiDB-lite"/>
    </source>
</evidence>
<dbReference type="OrthoDB" id="10366039at2759"/>
<feature type="region of interest" description="Disordered" evidence="1">
    <location>
        <begin position="377"/>
        <end position="586"/>
    </location>
</feature>
<feature type="compositionally biased region" description="Polar residues" evidence="1">
    <location>
        <begin position="429"/>
        <end position="449"/>
    </location>
</feature>
<dbReference type="Proteomes" id="UP000759537">
    <property type="component" value="Unassembled WGS sequence"/>
</dbReference>
<proteinExistence type="predicted"/>
<protein>
    <submittedName>
        <fullName evidence="2">Uncharacterized protein</fullName>
    </submittedName>
</protein>
<dbReference type="AlphaFoldDB" id="A0A9P5N0K3"/>
<evidence type="ECO:0000313" key="2">
    <source>
        <dbReference type="EMBL" id="KAF8483417.1"/>
    </source>
</evidence>
<reference evidence="2" key="2">
    <citation type="journal article" date="2020" name="Nat. Commun.">
        <title>Large-scale genome sequencing of mycorrhizal fungi provides insights into the early evolution of symbiotic traits.</title>
        <authorList>
            <person name="Miyauchi S."/>
            <person name="Kiss E."/>
            <person name="Kuo A."/>
            <person name="Drula E."/>
            <person name="Kohler A."/>
            <person name="Sanchez-Garcia M."/>
            <person name="Morin E."/>
            <person name="Andreopoulos B."/>
            <person name="Barry K.W."/>
            <person name="Bonito G."/>
            <person name="Buee M."/>
            <person name="Carver A."/>
            <person name="Chen C."/>
            <person name="Cichocki N."/>
            <person name="Clum A."/>
            <person name="Culley D."/>
            <person name="Crous P.W."/>
            <person name="Fauchery L."/>
            <person name="Girlanda M."/>
            <person name="Hayes R.D."/>
            <person name="Keri Z."/>
            <person name="LaButti K."/>
            <person name="Lipzen A."/>
            <person name="Lombard V."/>
            <person name="Magnuson J."/>
            <person name="Maillard F."/>
            <person name="Murat C."/>
            <person name="Nolan M."/>
            <person name="Ohm R.A."/>
            <person name="Pangilinan J."/>
            <person name="Pereira M.F."/>
            <person name="Perotto S."/>
            <person name="Peter M."/>
            <person name="Pfister S."/>
            <person name="Riley R."/>
            <person name="Sitrit Y."/>
            <person name="Stielow J.B."/>
            <person name="Szollosi G."/>
            <person name="Zifcakova L."/>
            <person name="Stursova M."/>
            <person name="Spatafora J.W."/>
            <person name="Tedersoo L."/>
            <person name="Vaario L.M."/>
            <person name="Yamada A."/>
            <person name="Yan M."/>
            <person name="Wang P."/>
            <person name="Xu J."/>
            <person name="Bruns T."/>
            <person name="Baldrian P."/>
            <person name="Vilgalys R."/>
            <person name="Dunand C."/>
            <person name="Henrissat B."/>
            <person name="Grigoriev I.V."/>
            <person name="Hibbett D."/>
            <person name="Nagy L.G."/>
            <person name="Martin F.M."/>
        </authorList>
    </citation>
    <scope>NUCLEOTIDE SEQUENCE</scope>
    <source>
        <strain evidence="2">Prilba</strain>
    </source>
</reference>
<feature type="compositionally biased region" description="Polar residues" evidence="1">
    <location>
        <begin position="23"/>
        <end position="35"/>
    </location>
</feature>
<feature type="compositionally biased region" description="Basic residues" evidence="1">
    <location>
        <begin position="395"/>
        <end position="416"/>
    </location>
</feature>
<name>A0A9P5N0K3_9AGAM</name>
<feature type="region of interest" description="Disordered" evidence="1">
    <location>
        <begin position="1"/>
        <end position="64"/>
    </location>
</feature>
<organism evidence="2 3">
    <name type="scientific">Russula ochroleuca</name>
    <dbReference type="NCBI Taxonomy" id="152965"/>
    <lineage>
        <taxon>Eukaryota</taxon>
        <taxon>Fungi</taxon>
        <taxon>Dikarya</taxon>
        <taxon>Basidiomycota</taxon>
        <taxon>Agaricomycotina</taxon>
        <taxon>Agaricomycetes</taxon>
        <taxon>Russulales</taxon>
        <taxon>Russulaceae</taxon>
        <taxon>Russula</taxon>
    </lineage>
</organism>
<feature type="compositionally biased region" description="Low complexity" evidence="1">
    <location>
        <begin position="1"/>
        <end position="10"/>
    </location>
</feature>
<accession>A0A9P5N0K3</accession>
<feature type="compositionally biased region" description="Acidic residues" evidence="1">
    <location>
        <begin position="493"/>
        <end position="502"/>
    </location>
</feature>
<keyword evidence="3" id="KW-1185">Reference proteome</keyword>
<feature type="compositionally biased region" description="Polar residues" evidence="1">
    <location>
        <begin position="382"/>
        <end position="391"/>
    </location>
</feature>
<comment type="caution">
    <text evidence="2">The sequence shown here is derived from an EMBL/GenBank/DDBJ whole genome shotgun (WGS) entry which is preliminary data.</text>
</comment>